<comment type="cofactor">
    <cofactor evidence="1 4">
        <name>a divalent metal cation</name>
        <dbReference type="ChEBI" id="CHEBI:60240"/>
    </cofactor>
</comment>
<comment type="caution">
    <text evidence="4">Lacks conserved residue(s) required for the propagation of feature annotation.</text>
</comment>
<gene>
    <name evidence="5" type="ORF">GCM10009304_37800</name>
</gene>
<feature type="site" description="Important for substrate specificity" evidence="4">
    <location>
        <position position="155"/>
    </location>
</feature>
<keyword evidence="4" id="KW-0963">Cytoplasm</keyword>
<evidence type="ECO:0000256" key="4">
    <source>
        <dbReference type="HAMAP-Rule" id="MF_00528"/>
    </source>
</evidence>
<evidence type="ECO:0000256" key="2">
    <source>
        <dbReference type="ARBA" id="ARBA00022801"/>
    </source>
</evidence>
<dbReference type="EMBL" id="BMPO01000010">
    <property type="protein sequence ID" value="GGK08118.1"/>
    <property type="molecule type" value="Genomic_DNA"/>
</dbReference>
<dbReference type="RefSeq" id="WP_188985548.1">
    <property type="nucleotide sequence ID" value="NZ_BMPO01000010.1"/>
</dbReference>
<dbReference type="PIRSF" id="PIRSF006305">
    <property type="entry name" value="Maf"/>
    <property type="match status" value="1"/>
</dbReference>
<dbReference type="InterPro" id="IPR029001">
    <property type="entry name" value="ITPase-like_fam"/>
</dbReference>
<sequence>MTSRRLYLASASPRRRELLDQIGLAYEIVVADIDETPFSDESPEQYVSRLASAKAAAVAGRVPGDAVVLGADTAVVVEGEILGKPVDRADGLRMLARLSDTSHDVLTAVAVYFEAQTQVRVVRTGIEFRHIDAQECERYWATGEPADKAGGYAIQGGGAVFVKSLQGSYSAVVGLPLFETSGLLAKVGISCWQTKSEAR</sequence>
<dbReference type="GO" id="GO:0005737">
    <property type="term" value="C:cytoplasm"/>
    <property type="evidence" value="ECO:0007669"/>
    <property type="project" value="UniProtKB-SubCell"/>
</dbReference>
<dbReference type="Proteomes" id="UP000635983">
    <property type="component" value="Unassembled WGS sequence"/>
</dbReference>
<reference evidence="5" key="2">
    <citation type="submission" date="2020-09" db="EMBL/GenBank/DDBJ databases">
        <authorList>
            <person name="Sun Q."/>
            <person name="Ohkuma M."/>
        </authorList>
    </citation>
    <scope>NUCLEOTIDE SEQUENCE</scope>
    <source>
        <strain evidence="5">JCM 30078</strain>
    </source>
</reference>
<evidence type="ECO:0000313" key="5">
    <source>
        <dbReference type="EMBL" id="GGK08118.1"/>
    </source>
</evidence>
<organism evidence="5 6">
    <name type="scientific">Pseudomonas matsuisoli</name>
    <dbReference type="NCBI Taxonomy" id="1515666"/>
    <lineage>
        <taxon>Bacteria</taxon>
        <taxon>Pseudomonadati</taxon>
        <taxon>Pseudomonadota</taxon>
        <taxon>Gammaproteobacteria</taxon>
        <taxon>Pseudomonadales</taxon>
        <taxon>Pseudomonadaceae</taxon>
        <taxon>Pseudomonas</taxon>
    </lineage>
</organism>
<dbReference type="InterPro" id="IPR003697">
    <property type="entry name" value="Maf-like"/>
</dbReference>
<dbReference type="GO" id="GO:0047429">
    <property type="term" value="F:nucleoside triphosphate diphosphatase activity"/>
    <property type="evidence" value="ECO:0007669"/>
    <property type="project" value="UniProtKB-EC"/>
</dbReference>
<dbReference type="Gene3D" id="3.90.950.10">
    <property type="match status" value="1"/>
</dbReference>
<comment type="catalytic activity">
    <reaction evidence="4">
        <text>dTTP + H2O = dTMP + diphosphate + H(+)</text>
        <dbReference type="Rhea" id="RHEA:28534"/>
        <dbReference type="ChEBI" id="CHEBI:15377"/>
        <dbReference type="ChEBI" id="CHEBI:15378"/>
        <dbReference type="ChEBI" id="CHEBI:33019"/>
        <dbReference type="ChEBI" id="CHEBI:37568"/>
        <dbReference type="ChEBI" id="CHEBI:63528"/>
        <dbReference type="EC" id="3.6.1.9"/>
    </reaction>
</comment>
<protein>
    <recommendedName>
        <fullName evidence="4">dTTP/UTP pyrophosphatase</fullName>
        <shortName evidence="4">dTTPase/UTPase</shortName>
        <ecNumber evidence="4">3.6.1.9</ecNumber>
    </recommendedName>
    <alternativeName>
        <fullName evidence="4">Nucleoside triphosphate pyrophosphatase</fullName>
    </alternativeName>
    <alternativeName>
        <fullName evidence="4">Nucleotide pyrophosphatase</fullName>
        <shortName evidence="4">Nucleotide PPase</shortName>
    </alternativeName>
</protein>
<keyword evidence="3 4" id="KW-0546">Nucleotide metabolism</keyword>
<dbReference type="HAMAP" id="MF_00528">
    <property type="entry name" value="Maf"/>
    <property type="match status" value="1"/>
</dbReference>
<dbReference type="SUPFAM" id="SSF52972">
    <property type="entry name" value="ITPase-like"/>
    <property type="match status" value="1"/>
</dbReference>
<comment type="subcellular location">
    <subcellularLocation>
        <location evidence="4">Cytoplasm</location>
    </subcellularLocation>
</comment>
<dbReference type="EC" id="3.6.1.9" evidence="4"/>
<dbReference type="AlphaFoldDB" id="A0A917V1B5"/>
<accession>A0A917V1B5</accession>
<evidence type="ECO:0000256" key="3">
    <source>
        <dbReference type="ARBA" id="ARBA00023080"/>
    </source>
</evidence>
<proteinExistence type="inferred from homology"/>
<reference evidence="5" key="1">
    <citation type="journal article" date="2014" name="Int. J. Syst. Evol. Microbiol.">
        <title>Complete genome sequence of Corynebacterium casei LMG S-19264T (=DSM 44701T), isolated from a smear-ripened cheese.</title>
        <authorList>
            <consortium name="US DOE Joint Genome Institute (JGI-PGF)"/>
            <person name="Walter F."/>
            <person name="Albersmeier A."/>
            <person name="Kalinowski J."/>
            <person name="Ruckert C."/>
        </authorList>
    </citation>
    <scope>NUCLEOTIDE SEQUENCE</scope>
    <source>
        <strain evidence="5">JCM 30078</strain>
    </source>
</reference>
<feature type="site" description="Important for substrate specificity" evidence="4">
    <location>
        <position position="14"/>
    </location>
</feature>
<name>A0A917V1B5_9PSED</name>
<keyword evidence="2 4" id="KW-0378">Hydrolase</keyword>
<dbReference type="PANTHER" id="PTHR43213:SF5">
    <property type="entry name" value="BIFUNCTIONAL DTTP_UTP PYROPHOSPHATASE_METHYLTRANSFERASE PROTEIN-RELATED"/>
    <property type="match status" value="1"/>
</dbReference>
<feature type="site" description="Important for substrate specificity" evidence="4">
    <location>
        <position position="73"/>
    </location>
</feature>
<keyword evidence="6" id="KW-1185">Reference proteome</keyword>
<comment type="caution">
    <text evidence="5">The sequence shown here is derived from an EMBL/GenBank/DDBJ whole genome shotgun (WGS) entry which is preliminary data.</text>
</comment>
<feature type="active site" description="Proton acceptor" evidence="4">
    <location>
        <position position="72"/>
    </location>
</feature>
<comment type="function">
    <text evidence="4">Nucleoside triphosphate pyrophosphatase that hydrolyzes dTTP and UTP. May have a dual role in cell division arrest and in preventing the incorporation of modified nucleotides into cellular nucleic acids.</text>
</comment>
<dbReference type="PANTHER" id="PTHR43213">
    <property type="entry name" value="BIFUNCTIONAL DTTP/UTP PYROPHOSPHATASE/METHYLTRANSFERASE PROTEIN-RELATED"/>
    <property type="match status" value="1"/>
</dbReference>
<dbReference type="GO" id="GO:0009117">
    <property type="term" value="P:nucleotide metabolic process"/>
    <property type="evidence" value="ECO:0007669"/>
    <property type="project" value="UniProtKB-KW"/>
</dbReference>
<dbReference type="NCBIfam" id="TIGR00172">
    <property type="entry name" value="maf"/>
    <property type="match status" value="1"/>
</dbReference>
<comment type="catalytic activity">
    <reaction evidence="4">
        <text>UTP + H2O = UMP + diphosphate + H(+)</text>
        <dbReference type="Rhea" id="RHEA:29395"/>
        <dbReference type="ChEBI" id="CHEBI:15377"/>
        <dbReference type="ChEBI" id="CHEBI:15378"/>
        <dbReference type="ChEBI" id="CHEBI:33019"/>
        <dbReference type="ChEBI" id="CHEBI:46398"/>
        <dbReference type="ChEBI" id="CHEBI:57865"/>
        <dbReference type="EC" id="3.6.1.9"/>
    </reaction>
</comment>
<evidence type="ECO:0000313" key="6">
    <source>
        <dbReference type="Proteomes" id="UP000635983"/>
    </source>
</evidence>
<dbReference type="Pfam" id="PF02545">
    <property type="entry name" value="Maf"/>
    <property type="match status" value="1"/>
</dbReference>
<evidence type="ECO:0000256" key="1">
    <source>
        <dbReference type="ARBA" id="ARBA00001968"/>
    </source>
</evidence>
<comment type="similarity">
    <text evidence="4">Belongs to the Maf family. YhdE subfamily.</text>
</comment>
<dbReference type="CDD" id="cd00555">
    <property type="entry name" value="Maf"/>
    <property type="match status" value="1"/>
</dbReference>